<reference evidence="1 2" key="1">
    <citation type="submission" date="2021-01" db="EMBL/GenBank/DDBJ databases">
        <title>Cercospora kikuchii MAFF 305040 whole genome shotgun sequence.</title>
        <authorList>
            <person name="Kashiwa T."/>
            <person name="Suzuki T."/>
        </authorList>
    </citation>
    <scope>NUCLEOTIDE SEQUENCE [LARGE SCALE GENOMIC DNA]</scope>
    <source>
        <strain evidence="1 2">MAFF 305040</strain>
    </source>
</reference>
<dbReference type="Proteomes" id="UP000825890">
    <property type="component" value="Unassembled WGS sequence"/>
</dbReference>
<gene>
    <name evidence="1" type="ORF">CKM354_001019900</name>
</gene>
<protein>
    <submittedName>
        <fullName evidence="1">Uncharacterized protein</fullName>
    </submittedName>
</protein>
<sequence length="118" mass="13573">MNDPAFTQNGLRTQEVPHIAQRPRYQTADLNFTKQSPEEILNQVKALTITYGHTGPREVPFKLATQDLTAKDRIEMENTASRLSGQLWEVTNPESITHSVIREHVEVYDYGVHIWNIE</sequence>
<dbReference type="OrthoDB" id="10387086at2759"/>
<evidence type="ECO:0000313" key="1">
    <source>
        <dbReference type="EMBL" id="GIZ47099.1"/>
    </source>
</evidence>
<proteinExistence type="predicted"/>
<keyword evidence="2" id="KW-1185">Reference proteome</keyword>
<dbReference type="AlphaFoldDB" id="A0A9P3FKH0"/>
<evidence type="ECO:0000313" key="2">
    <source>
        <dbReference type="Proteomes" id="UP000825890"/>
    </source>
</evidence>
<name>A0A9P3FKH0_9PEZI</name>
<accession>A0A9P3FKH0</accession>
<organism evidence="1 2">
    <name type="scientific">Cercospora kikuchii</name>
    <dbReference type="NCBI Taxonomy" id="84275"/>
    <lineage>
        <taxon>Eukaryota</taxon>
        <taxon>Fungi</taxon>
        <taxon>Dikarya</taxon>
        <taxon>Ascomycota</taxon>
        <taxon>Pezizomycotina</taxon>
        <taxon>Dothideomycetes</taxon>
        <taxon>Dothideomycetidae</taxon>
        <taxon>Mycosphaerellales</taxon>
        <taxon>Mycosphaerellaceae</taxon>
        <taxon>Cercospora</taxon>
    </lineage>
</organism>
<dbReference type="EMBL" id="BOLY01000007">
    <property type="protein sequence ID" value="GIZ47099.1"/>
    <property type="molecule type" value="Genomic_DNA"/>
</dbReference>
<dbReference type="GeneID" id="68295774"/>
<comment type="caution">
    <text evidence="1">The sequence shown here is derived from an EMBL/GenBank/DDBJ whole genome shotgun (WGS) entry which is preliminary data.</text>
</comment>
<dbReference type="RefSeq" id="XP_044661586.1">
    <property type="nucleotide sequence ID" value="XM_044805651.1"/>
</dbReference>